<keyword evidence="3" id="KW-1185">Reference proteome</keyword>
<name>A0A448WDF3_9PLAT</name>
<dbReference type="Proteomes" id="UP000784294">
    <property type="component" value="Unassembled WGS sequence"/>
</dbReference>
<feature type="region of interest" description="Disordered" evidence="1">
    <location>
        <begin position="74"/>
        <end position="98"/>
    </location>
</feature>
<evidence type="ECO:0000256" key="1">
    <source>
        <dbReference type="SAM" id="MobiDB-lite"/>
    </source>
</evidence>
<proteinExistence type="predicted"/>
<evidence type="ECO:0000313" key="2">
    <source>
        <dbReference type="EMBL" id="VEL08916.1"/>
    </source>
</evidence>
<accession>A0A448WDF3</accession>
<comment type="caution">
    <text evidence="2">The sequence shown here is derived from an EMBL/GenBank/DDBJ whole genome shotgun (WGS) entry which is preliminary data.</text>
</comment>
<dbReference type="AlphaFoldDB" id="A0A448WDF3"/>
<evidence type="ECO:0000313" key="3">
    <source>
        <dbReference type="Proteomes" id="UP000784294"/>
    </source>
</evidence>
<sequence length="98" mass="10642">MGYLIKIVMLRAKKATRVAAGCPFLCFGIFFSSSSSMEYCSDDVCHGGTNESLAQFHQARETVNRGLLRTIQQSSLRGNPPSVSRKTTSGIPSNQLSP</sequence>
<organism evidence="2 3">
    <name type="scientific">Protopolystoma xenopodis</name>
    <dbReference type="NCBI Taxonomy" id="117903"/>
    <lineage>
        <taxon>Eukaryota</taxon>
        <taxon>Metazoa</taxon>
        <taxon>Spiralia</taxon>
        <taxon>Lophotrochozoa</taxon>
        <taxon>Platyhelminthes</taxon>
        <taxon>Monogenea</taxon>
        <taxon>Polyopisthocotylea</taxon>
        <taxon>Polystomatidea</taxon>
        <taxon>Polystomatidae</taxon>
        <taxon>Protopolystoma</taxon>
    </lineage>
</organism>
<gene>
    <name evidence="2" type="ORF">PXEA_LOCUS2356</name>
</gene>
<reference evidence="2" key="1">
    <citation type="submission" date="2018-11" db="EMBL/GenBank/DDBJ databases">
        <authorList>
            <consortium name="Pathogen Informatics"/>
        </authorList>
    </citation>
    <scope>NUCLEOTIDE SEQUENCE</scope>
</reference>
<protein>
    <submittedName>
        <fullName evidence="2">Uncharacterized protein</fullName>
    </submittedName>
</protein>
<dbReference type="EMBL" id="CAAALY010005050">
    <property type="protein sequence ID" value="VEL08916.1"/>
    <property type="molecule type" value="Genomic_DNA"/>
</dbReference>